<proteinExistence type="predicted"/>
<feature type="signal peptide" evidence="1">
    <location>
        <begin position="1"/>
        <end position="19"/>
    </location>
</feature>
<dbReference type="EMBL" id="WHUT02000023">
    <property type="protein sequence ID" value="NUB46796.1"/>
    <property type="molecule type" value="Genomic_DNA"/>
</dbReference>
<dbReference type="RefSeq" id="WP_152828777.1">
    <property type="nucleotide sequence ID" value="NZ_WHUT02000023.1"/>
</dbReference>
<keyword evidence="3" id="KW-1185">Reference proteome</keyword>
<protein>
    <submittedName>
        <fullName evidence="2">Uncharacterized protein</fullName>
    </submittedName>
</protein>
<gene>
    <name evidence="2" type="ORF">GEU84_020625</name>
</gene>
<keyword evidence="1" id="KW-0732">Signal</keyword>
<comment type="caution">
    <text evidence="2">The sequence shown here is derived from an EMBL/GenBank/DDBJ whole genome shotgun (WGS) entry which is preliminary data.</text>
</comment>
<organism evidence="2 3">
    <name type="scientific">Fertoeibacter niger</name>
    <dbReference type="NCBI Taxonomy" id="2656921"/>
    <lineage>
        <taxon>Bacteria</taxon>
        <taxon>Pseudomonadati</taxon>
        <taxon>Pseudomonadota</taxon>
        <taxon>Alphaproteobacteria</taxon>
        <taxon>Rhodobacterales</taxon>
        <taxon>Paracoccaceae</taxon>
        <taxon>Fertoeibacter</taxon>
    </lineage>
</organism>
<sequence length="122" mass="13598">MWRLLVCSALAMIATAADAEDWVALGGNMEGELDLHSVTRSGLAPIGRMRLTVRDGDLIVVTAFDLAANCGFASLFLIDSEVWSTWEPRVVKMPDLPDVDRVIFLPTENIAFVNFYRYLCQM</sequence>
<evidence type="ECO:0000313" key="3">
    <source>
        <dbReference type="Proteomes" id="UP000484076"/>
    </source>
</evidence>
<reference evidence="2" key="1">
    <citation type="submission" date="2020-05" db="EMBL/GenBank/DDBJ databases">
        <title>Fertoebacter nigrum gen. nov., sp. nov., a new member of the family Rhodobacteraceae.</title>
        <authorList>
            <person name="Szuroczki S."/>
            <person name="Abbaszade G."/>
            <person name="Buni D."/>
            <person name="Schumann P."/>
            <person name="Toth E."/>
        </authorList>
    </citation>
    <scope>NUCLEOTIDE SEQUENCE</scope>
    <source>
        <strain evidence="2">RG-N-1a</strain>
    </source>
</reference>
<evidence type="ECO:0000256" key="1">
    <source>
        <dbReference type="SAM" id="SignalP"/>
    </source>
</evidence>
<dbReference type="Proteomes" id="UP000484076">
    <property type="component" value="Unassembled WGS sequence"/>
</dbReference>
<accession>A0A8X8H3R3</accession>
<dbReference type="AlphaFoldDB" id="A0A8X8H3R3"/>
<name>A0A8X8H3R3_9RHOB</name>
<feature type="chain" id="PRO_5036445332" evidence="1">
    <location>
        <begin position="20"/>
        <end position="122"/>
    </location>
</feature>
<evidence type="ECO:0000313" key="2">
    <source>
        <dbReference type="EMBL" id="NUB46796.1"/>
    </source>
</evidence>